<dbReference type="AlphaFoldDB" id="A0A7J6TQ31"/>
<comment type="caution">
    <text evidence="2">The sequence shown here is derived from an EMBL/GenBank/DDBJ whole genome shotgun (WGS) entry which is preliminary data.</text>
</comment>
<dbReference type="GO" id="GO:0030870">
    <property type="term" value="C:Mre11 complex"/>
    <property type="evidence" value="ECO:0007669"/>
    <property type="project" value="TreeGrafter"/>
</dbReference>
<dbReference type="EMBL" id="JABANO010009171">
    <property type="protein sequence ID" value="KAF4747323.1"/>
    <property type="molecule type" value="Genomic_DNA"/>
</dbReference>
<proteinExistence type="predicted"/>
<keyword evidence="3" id="KW-1185">Reference proteome</keyword>
<organism evidence="2 3">
    <name type="scientific">Perkinsus olseni</name>
    <name type="common">Perkinsus atlanticus</name>
    <dbReference type="NCBI Taxonomy" id="32597"/>
    <lineage>
        <taxon>Eukaryota</taxon>
        <taxon>Sar</taxon>
        <taxon>Alveolata</taxon>
        <taxon>Perkinsozoa</taxon>
        <taxon>Perkinsea</taxon>
        <taxon>Perkinsida</taxon>
        <taxon>Perkinsidae</taxon>
        <taxon>Perkinsus</taxon>
    </lineage>
</organism>
<name>A0A7J6TQ31_PEROL</name>
<dbReference type="Proteomes" id="UP000553632">
    <property type="component" value="Unassembled WGS sequence"/>
</dbReference>
<gene>
    <name evidence="2" type="primary">RAD50_7</name>
    <name evidence="2" type="ORF">FOZ63_022229</name>
</gene>
<dbReference type="GO" id="GO:0051880">
    <property type="term" value="F:G-quadruplex DNA binding"/>
    <property type="evidence" value="ECO:0007669"/>
    <property type="project" value="TreeGrafter"/>
</dbReference>
<evidence type="ECO:0000256" key="1">
    <source>
        <dbReference type="SAM" id="Coils"/>
    </source>
</evidence>
<dbReference type="GO" id="GO:0007004">
    <property type="term" value="P:telomere maintenance via telomerase"/>
    <property type="evidence" value="ECO:0007669"/>
    <property type="project" value="TreeGrafter"/>
</dbReference>
<evidence type="ECO:0000313" key="3">
    <source>
        <dbReference type="Proteomes" id="UP000553632"/>
    </source>
</evidence>
<sequence length="149" mass="17065">FAEAESAERSAIDTVETLRTKRGQCEEELREKERCREELVQNIKLKSLQRELSTFGKDVQSLQQELGVADHAGKARQVEELRSVVVELREQKSRLEGKVSQLVEQQQAVSHQLDSSLYKNIDDRHRSALIQHEVSAMATHDLSRYHSAL</sequence>
<protein>
    <submittedName>
        <fullName evidence="2">DNA repair protein rad50</fullName>
    </submittedName>
</protein>
<dbReference type="GO" id="GO:0003691">
    <property type="term" value="F:double-stranded telomeric DNA binding"/>
    <property type="evidence" value="ECO:0007669"/>
    <property type="project" value="TreeGrafter"/>
</dbReference>
<dbReference type="PANTHER" id="PTHR18867">
    <property type="entry name" value="RAD50"/>
    <property type="match status" value="1"/>
</dbReference>
<dbReference type="GO" id="GO:0000722">
    <property type="term" value="P:telomere maintenance via recombination"/>
    <property type="evidence" value="ECO:0007669"/>
    <property type="project" value="TreeGrafter"/>
</dbReference>
<reference evidence="2 3" key="1">
    <citation type="submission" date="2020-04" db="EMBL/GenBank/DDBJ databases">
        <title>Perkinsus olseni comparative genomics.</title>
        <authorList>
            <person name="Bogema D.R."/>
        </authorList>
    </citation>
    <scope>NUCLEOTIDE SEQUENCE [LARGE SCALE GENOMIC DNA]</scope>
    <source>
        <strain evidence="2 3">ATCC PRA-207</strain>
    </source>
</reference>
<accession>A0A7J6TQ31</accession>
<feature type="non-terminal residue" evidence="2">
    <location>
        <position position="1"/>
    </location>
</feature>
<dbReference type="GO" id="GO:0070192">
    <property type="term" value="P:chromosome organization involved in meiotic cell cycle"/>
    <property type="evidence" value="ECO:0007669"/>
    <property type="project" value="TreeGrafter"/>
</dbReference>
<evidence type="ECO:0000313" key="2">
    <source>
        <dbReference type="EMBL" id="KAF4747323.1"/>
    </source>
</evidence>
<keyword evidence="1" id="KW-0175">Coiled coil</keyword>
<dbReference type="PANTHER" id="PTHR18867:SF12">
    <property type="entry name" value="DNA REPAIR PROTEIN RAD50"/>
    <property type="match status" value="1"/>
</dbReference>
<feature type="coiled-coil region" evidence="1">
    <location>
        <begin position="18"/>
        <end position="105"/>
    </location>
</feature>
<dbReference type="GO" id="GO:0006302">
    <property type="term" value="P:double-strand break repair"/>
    <property type="evidence" value="ECO:0007669"/>
    <property type="project" value="TreeGrafter"/>
</dbReference>
<dbReference type="GO" id="GO:0000794">
    <property type="term" value="C:condensed nuclear chromosome"/>
    <property type="evidence" value="ECO:0007669"/>
    <property type="project" value="TreeGrafter"/>
</dbReference>
<feature type="non-terminal residue" evidence="2">
    <location>
        <position position="149"/>
    </location>
</feature>
<dbReference type="GO" id="GO:0043047">
    <property type="term" value="F:single-stranded telomeric DNA binding"/>
    <property type="evidence" value="ECO:0007669"/>
    <property type="project" value="TreeGrafter"/>
</dbReference>